<keyword evidence="1" id="KW-1133">Transmembrane helix</keyword>
<gene>
    <name evidence="2" type="ORF">SAMN02787118_12946</name>
</gene>
<dbReference type="AlphaFoldDB" id="A0A1I2UTL9"/>
<proteinExistence type="predicted"/>
<feature type="transmembrane region" description="Helical" evidence="1">
    <location>
        <begin position="48"/>
        <end position="70"/>
    </location>
</feature>
<name>A0A1I2UTL9_9ACTN</name>
<reference evidence="2 3" key="1">
    <citation type="submission" date="2016-10" db="EMBL/GenBank/DDBJ databases">
        <authorList>
            <person name="de Groot N.N."/>
        </authorList>
    </citation>
    <scope>NUCLEOTIDE SEQUENCE [LARGE SCALE GENOMIC DNA]</scope>
    <source>
        <strain evidence="2 3">OK461</strain>
    </source>
</reference>
<feature type="transmembrane region" description="Helical" evidence="1">
    <location>
        <begin position="77"/>
        <end position="95"/>
    </location>
</feature>
<feature type="transmembrane region" description="Helical" evidence="1">
    <location>
        <begin position="107"/>
        <end position="131"/>
    </location>
</feature>
<evidence type="ECO:0000313" key="3">
    <source>
        <dbReference type="Proteomes" id="UP000181942"/>
    </source>
</evidence>
<organism evidence="2 3">
    <name type="scientific">Streptomyces mirabilis</name>
    <dbReference type="NCBI Taxonomy" id="68239"/>
    <lineage>
        <taxon>Bacteria</taxon>
        <taxon>Bacillati</taxon>
        <taxon>Actinomycetota</taxon>
        <taxon>Actinomycetes</taxon>
        <taxon>Kitasatosporales</taxon>
        <taxon>Streptomycetaceae</taxon>
        <taxon>Streptomyces</taxon>
    </lineage>
</organism>
<accession>A0A1I2UTL9</accession>
<keyword evidence="1" id="KW-0812">Transmembrane</keyword>
<feature type="transmembrane region" description="Helical" evidence="1">
    <location>
        <begin position="12"/>
        <end position="36"/>
    </location>
</feature>
<dbReference type="Proteomes" id="UP000181942">
    <property type="component" value="Unassembled WGS sequence"/>
</dbReference>
<dbReference type="EMBL" id="FONR01000029">
    <property type="protein sequence ID" value="SFG80293.1"/>
    <property type="molecule type" value="Genomic_DNA"/>
</dbReference>
<evidence type="ECO:0000313" key="2">
    <source>
        <dbReference type="EMBL" id="SFG80293.1"/>
    </source>
</evidence>
<sequence length="141" mass="14528">MKHKPVREWATTIGASAELLSASLLWATGVAVGPWLPIVMGVLDLTGIALLLSMLICGFVPSLLLGGFLGRARAWRLLAACGAVGSCLWIADFTIMSDPDVHTDGAVVVAAVGFVTLVIIIAPLMAGAVAGRLCSRSSATQ</sequence>
<keyword evidence="1" id="KW-0472">Membrane</keyword>
<evidence type="ECO:0000256" key="1">
    <source>
        <dbReference type="SAM" id="Phobius"/>
    </source>
</evidence>
<protein>
    <submittedName>
        <fullName evidence="2">Uncharacterized protein</fullName>
    </submittedName>
</protein>